<dbReference type="RefSeq" id="WP_382253170.1">
    <property type="nucleotide sequence ID" value="NZ_JBHTBX010000001.1"/>
</dbReference>
<dbReference type="EMBL" id="JBHTBX010000001">
    <property type="protein sequence ID" value="MFC7433100.1"/>
    <property type="molecule type" value="Genomic_DNA"/>
</dbReference>
<dbReference type="InterPro" id="IPR002060">
    <property type="entry name" value="Squ/phyt_synthse"/>
</dbReference>
<comment type="caution">
    <text evidence="1">The sequence shown here is derived from an EMBL/GenBank/DDBJ whole genome shotgun (WGS) entry which is preliminary data.</text>
</comment>
<dbReference type="PANTHER" id="PTHR31480">
    <property type="entry name" value="BIFUNCTIONAL LYCOPENE CYCLASE/PHYTOENE SYNTHASE"/>
    <property type="match status" value="1"/>
</dbReference>
<proteinExistence type="predicted"/>
<gene>
    <name evidence="1" type="primary">hpnC</name>
    <name evidence="1" type="ORF">ACFQNJ_01095</name>
</gene>
<evidence type="ECO:0000313" key="2">
    <source>
        <dbReference type="Proteomes" id="UP001596495"/>
    </source>
</evidence>
<keyword evidence="1" id="KW-0808">Transferase</keyword>
<keyword evidence="2" id="KW-1185">Reference proteome</keyword>
<reference evidence="2" key="1">
    <citation type="journal article" date="2019" name="Int. J. Syst. Evol. Microbiol.">
        <title>The Global Catalogue of Microorganisms (GCM) 10K type strain sequencing project: providing services to taxonomists for standard genome sequencing and annotation.</title>
        <authorList>
            <consortium name="The Broad Institute Genomics Platform"/>
            <consortium name="The Broad Institute Genome Sequencing Center for Infectious Disease"/>
            <person name="Wu L."/>
            <person name="Ma J."/>
        </authorList>
    </citation>
    <scope>NUCLEOTIDE SEQUENCE [LARGE SCALE GENOMIC DNA]</scope>
    <source>
        <strain evidence="2">CCUG 54518</strain>
    </source>
</reference>
<dbReference type="GO" id="GO:0051996">
    <property type="term" value="F:squalene synthase [NAD(P)H] activity"/>
    <property type="evidence" value="ECO:0007669"/>
    <property type="project" value="UniProtKB-EC"/>
</dbReference>
<dbReference type="InterPro" id="IPR044843">
    <property type="entry name" value="Trans_IPPS_bact-type"/>
</dbReference>
<dbReference type="EC" id="2.5.1.21" evidence="1"/>
<dbReference type="Pfam" id="PF00494">
    <property type="entry name" value="SQS_PSY"/>
    <property type="match status" value="1"/>
</dbReference>
<dbReference type="InterPro" id="IPR017827">
    <property type="entry name" value="HSQ_synthase_HpnC"/>
</dbReference>
<name>A0ABW2R3X7_9BURK</name>
<protein>
    <submittedName>
        <fullName evidence="1">Squalene synthase HpnC</fullName>
        <ecNumber evidence="1">2.5.1.21</ecNumber>
    </submittedName>
</protein>
<dbReference type="SFLD" id="SFLDS00005">
    <property type="entry name" value="Isoprenoid_Synthase_Type_I"/>
    <property type="match status" value="1"/>
</dbReference>
<dbReference type="SFLD" id="SFLDG01018">
    <property type="entry name" value="Squalene/Phytoene_Synthase_Lik"/>
    <property type="match status" value="1"/>
</dbReference>
<dbReference type="SFLD" id="SFLDG01212">
    <property type="entry name" value="Phytoene_synthase_like"/>
    <property type="match status" value="1"/>
</dbReference>
<dbReference type="Gene3D" id="1.10.600.10">
    <property type="entry name" value="Farnesyl Diphosphate Synthase"/>
    <property type="match status" value="1"/>
</dbReference>
<sequence length="308" mass="33949">MSMRPDAPPGVRTSQQVQATLTGAVGHYENFPVASWLCPPALRPAVVAIYHFARTADDLADEGDAPAAWRLDQLSAMRAELRAAAAGTTAGGRWPAVFNPLATTITTHRLPVDLLDDLLCAFEQDVRHTEAQHRYASQAELLDYCRLSANPVGRLLLHLYGIDDEVSLRQSDAVCSALQLINFWQDISRDHARERHYLPGDVLARHGVRLEDFSPLVADEAVRQRCAAAVAELCTDARSLMNTGAPLATRVPGRAGWELRLVVQGGLRILDHCASLDFRTWLARPRLRATDLPLMLWRAGRMPSSPLV</sequence>
<organism evidence="1 2">
    <name type="scientific">Hydrogenophaga bisanensis</name>
    <dbReference type="NCBI Taxonomy" id="439611"/>
    <lineage>
        <taxon>Bacteria</taxon>
        <taxon>Pseudomonadati</taxon>
        <taxon>Pseudomonadota</taxon>
        <taxon>Betaproteobacteria</taxon>
        <taxon>Burkholderiales</taxon>
        <taxon>Comamonadaceae</taxon>
        <taxon>Hydrogenophaga</taxon>
    </lineage>
</organism>
<dbReference type="Proteomes" id="UP001596495">
    <property type="component" value="Unassembled WGS sequence"/>
</dbReference>
<accession>A0ABW2R3X7</accession>
<evidence type="ECO:0000313" key="1">
    <source>
        <dbReference type="EMBL" id="MFC7433100.1"/>
    </source>
</evidence>
<dbReference type="SUPFAM" id="SSF48576">
    <property type="entry name" value="Terpenoid synthases"/>
    <property type="match status" value="1"/>
</dbReference>
<dbReference type="NCBIfam" id="TIGR03464">
    <property type="entry name" value="HpnC"/>
    <property type="match status" value="1"/>
</dbReference>
<dbReference type="InterPro" id="IPR008949">
    <property type="entry name" value="Isoprenoid_synthase_dom_sf"/>
</dbReference>